<dbReference type="CDD" id="cd01854">
    <property type="entry name" value="YjeQ_EngC"/>
    <property type="match status" value="1"/>
</dbReference>
<dbReference type="Proteomes" id="UP000245021">
    <property type="component" value="Unassembled WGS sequence"/>
</dbReference>
<keyword evidence="2 10" id="KW-0690">Ribosome biogenesis</keyword>
<organism evidence="13 14">
    <name type="scientific">Lactococcus termiticola</name>
    <dbReference type="NCBI Taxonomy" id="2169526"/>
    <lineage>
        <taxon>Bacteria</taxon>
        <taxon>Bacillati</taxon>
        <taxon>Bacillota</taxon>
        <taxon>Bacilli</taxon>
        <taxon>Lactobacillales</taxon>
        <taxon>Streptococcaceae</taxon>
        <taxon>Lactococcus</taxon>
    </lineage>
</organism>
<feature type="binding site" evidence="10">
    <location>
        <position position="283"/>
    </location>
    <ligand>
        <name>Zn(2+)</name>
        <dbReference type="ChEBI" id="CHEBI:29105"/>
    </ligand>
</feature>
<name>A0A2R5HEM7_9LACT</name>
<keyword evidence="8 10" id="KW-0694">RNA-binding</keyword>
<keyword evidence="4 10" id="KW-0699">rRNA-binding</keyword>
<feature type="binding site" evidence="10">
    <location>
        <position position="285"/>
    </location>
    <ligand>
        <name>Zn(2+)</name>
        <dbReference type="ChEBI" id="CHEBI:29105"/>
    </ligand>
</feature>
<dbReference type="PANTHER" id="PTHR32120">
    <property type="entry name" value="SMALL RIBOSOMAL SUBUNIT BIOGENESIS GTPASE RSGA"/>
    <property type="match status" value="1"/>
</dbReference>
<dbReference type="PROSITE" id="PS50936">
    <property type="entry name" value="ENGC_GTPASE"/>
    <property type="match status" value="1"/>
</dbReference>
<dbReference type="Gene3D" id="3.40.50.300">
    <property type="entry name" value="P-loop containing nucleotide triphosphate hydrolases"/>
    <property type="match status" value="1"/>
</dbReference>
<evidence type="ECO:0000256" key="9">
    <source>
        <dbReference type="ARBA" id="ARBA00023134"/>
    </source>
</evidence>
<evidence type="ECO:0000256" key="2">
    <source>
        <dbReference type="ARBA" id="ARBA00022517"/>
    </source>
</evidence>
<dbReference type="SUPFAM" id="SSF52540">
    <property type="entry name" value="P-loop containing nucleoside triphosphate hydrolases"/>
    <property type="match status" value="1"/>
</dbReference>
<comment type="caution">
    <text evidence="13">The sequence shown here is derived from an EMBL/GenBank/DDBJ whole genome shotgun (WGS) entry which is preliminary data.</text>
</comment>
<dbReference type="PROSITE" id="PS51721">
    <property type="entry name" value="G_CP"/>
    <property type="match status" value="1"/>
</dbReference>
<gene>
    <name evidence="10 13" type="primary">rsgA</name>
    <name evidence="13" type="ORF">NtB2_00377</name>
</gene>
<evidence type="ECO:0000256" key="8">
    <source>
        <dbReference type="ARBA" id="ARBA00022884"/>
    </source>
</evidence>
<evidence type="ECO:0000313" key="13">
    <source>
        <dbReference type="EMBL" id="GBG96266.1"/>
    </source>
</evidence>
<evidence type="ECO:0000259" key="12">
    <source>
        <dbReference type="PROSITE" id="PS51721"/>
    </source>
</evidence>
<sequence>MSHTIYYRARNSALFCAGLNPTFLPLSPKSPIKYDKIRTMINKGRILRSLAGFYDVQTEDSQVYQTRARGNFRKKGMKPVVGDFVDFSAEENSEGYVLDIYERKNQLIRPSVANIDQAVVIMSTVSPDFSLNLLDRFLVFLEHKQIRPLIYISKLDLVEAGSFEQIKSDYEAIGYAIFFDEAELRDELKGKVTVFMGQTGVGKTTLLNKLAPEMELATGETSEKLGRGRHTTRHVELYPLMEGLIADTPGFSSLDYEVDNQPDLNEAFPEILRISHACKFRECSHTHEPDCAVKTALEAGEILASRYQNYTQLLSEINQTREHYVKQGKKQT</sequence>
<dbReference type="InterPro" id="IPR012340">
    <property type="entry name" value="NA-bd_OB-fold"/>
</dbReference>
<proteinExistence type="inferred from homology"/>
<dbReference type="InterPro" id="IPR031944">
    <property type="entry name" value="RsgA_N"/>
</dbReference>
<feature type="binding site" evidence="10">
    <location>
        <begin position="197"/>
        <end position="205"/>
    </location>
    <ligand>
        <name>GTP</name>
        <dbReference type="ChEBI" id="CHEBI:37565"/>
    </ligand>
</feature>
<keyword evidence="6 10" id="KW-0378">Hydrolase</keyword>
<keyword evidence="3 10" id="KW-0479">Metal-binding</keyword>
<keyword evidence="14" id="KW-1185">Reference proteome</keyword>
<feature type="binding site" evidence="10">
    <location>
        <position position="291"/>
    </location>
    <ligand>
        <name>Zn(2+)</name>
        <dbReference type="ChEBI" id="CHEBI:29105"/>
    </ligand>
</feature>
<keyword evidence="7 10" id="KW-0862">Zinc</keyword>
<dbReference type="GO" id="GO:0019843">
    <property type="term" value="F:rRNA binding"/>
    <property type="evidence" value="ECO:0007669"/>
    <property type="project" value="UniProtKB-KW"/>
</dbReference>
<evidence type="ECO:0000256" key="5">
    <source>
        <dbReference type="ARBA" id="ARBA00022741"/>
    </source>
</evidence>
<comment type="similarity">
    <text evidence="10">Belongs to the TRAFAC class YlqF/YawG GTPase family. RsgA subfamily.</text>
</comment>
<evidence type="ECO:0000256" key="6">
    <source>
        <dbReference type="ARBA" id="ARBA00022801"/>
    </source>
</evidence>
<keyword evidence="9 10" id="KW-0342">GTP-binding</keyword>
<dbReference type="Pfam" id="PF03193">
    <property type="entry name" value="RsgA_GTPase"/>
    <property type="match status" value="1"/>
</dbReference>
<accession>A0A2R5HEM7</accession>
<dbReference type="InterPro" id="IPR030378">
    <property type="entry name" value="G_CP_dom"/>
</dbReference>
<feature type="domain" description="CP-type G" evidence="12">
    <location>
        <begin position="104"/>
        <end position="254"/>
    </location>
</feature>
<dbReference type="Gene3D" id="2.40.50.140">
    <property type="entry name" value="Nucleic acid-binding proteins"/>
    <property type="match status" value="1"/>
</dbReference>
<reference evidence="13 14" key="1">
    <citation type="journal article" date="2018" name="Genome Announc.">
        <title>Draft Genome Sequence of Lactococcus sp. Strain NtB2 (JCM 32569), Isolated from the Gut of the Higher Termite Nasutitermes takasagoensis.</title>
        <authorList>
            <person name="Noda S."/>
            <person name="Aihara C."/>
            <person name="Yuki M."/>
            <person name="Ohkuma M."/>
        </authorList>
    </citation>
    <scope>NUCLEOTIDE SEQUENCE [LARGE SCALE GENOMIC DNA]</scope>
    <source>
        <strain evidence="13 14">NtB2</strain>
    </source>
</reference>
<dbReference type="GO" id="GO:0005737">
    <property type="term" value="C:cytoplasm"/>
    <property type="evidence" value="ECO:0007669"/>
    <property type="project" value="UniProtKB-SubCell"/>
</dbReference>
<dbReference type="GO" id="GO:0005525">
    <property type="term" value="F:GTP binding"/>
    <property type="evidence" value="ECO:0007669"/>
    <property type="project" value="UniProtKB-UniRule"/>
</dbReference>
<keyword evidence="5 10" id="KW-0547">Nucleotide-binding</keyword>
<dbReference type="HAMAP" id="MF_01820">
    <property type="entry name" value="GTPase_RsgA"/>
    <property type="match status" value="1"/>
</dbReference>
<comment type="subcellular location">
    <subcellularLocation>
        <location evidence="10">Cytoplasm</location>
    </subcellularLocation>
</comment>
<comment type="cofactor">
    <cofactor evidence="10">
        <name>Zn(2+)</name>
        <dbReference type="ChEBI" id="CHEBI:29105"/>
    </cofactor>
    <text evidence="10">Binds 1 zinc ion per subunit.</text>
</comment>
<evidence type="ECO:0000256" key="10">
    <source>
        <dbReference type="HAMAP-Rule" id="MF_01820"/>
    </source>
</evidence>
<evidence type="ECO:0000256" key="7">
    <source>
        <dbReference type="ARBA" id="ARBA00022833"/>
    </source>
</evidence>
<dbReference type="GO" id="GO:0042274">
    <property type="term" value="P:ribosomal small subunit biogenesis"/>
    <property type="evidence" value="ECO:0007669"/>
    <property type="project" value="UniProtKB-UniRule"/>
</dbReference>
<keyword evidence="1 10" id="KW-0963">Cytoplasm</keyword>
<feature type="binding site" evidence="10">
    <location>
        <position position="278"/>
    </location>
    <ligand>
        <name>Zn(2+)</name>
        <dbReference type="ChEBI" id="CHEBI:29105"/>
    </ligand>
</feature>
<comment type="function">
    <text evidence="10">One of several proteins that assist in the late maturation steps of the functional core of the 30S ribosomal subunit. Helps release RbfA from mature subunits. May play a role in the assembly of ribosomal proteins into the subunit. Circularly permuted GTPase that catalyzes slow GTP hydrolysis, GTPase activity is stimulated by the 30S ribosomal subunit.</text>
</comment>
<comment type="subunit">
    <text evidence="10">Monomer. Associates with 30S ribosomal subunit, binds 16S rRNA.</text>
</comment>
<dbReference type="InterPro" id="IPR010914">
    <property type="entry name" value="RsgA_GTPase_dom"/>
</dbReference>
<dbReference type="InterPro" id="IPR027417">
    <property type="entry name" value="P-loop_NTPase"/>
</dbReference>
<dbReference type="SUPFAM" id="SSF50249">
    <property type="entry name" value="Nucleic acid-binding proteins"/>
    <property type="match status" value="1"/>
</dbReference>
<evidence type="ECO:0000256" key="3">
    <source>
        <dbReference type="ARBA" id="ARBA00022723"/>
    </source>
</evidence>
<dbReference type="PANTHER" id="PTHR32120:SF11">
    <property type="entry name" value="SMALL RIBOSOMAL SUBUNIT BIOGENESIS GTPASE RSGA 1, MITOCHONDRIAL-RELATED"/>
    <property type="match status" value="1"/>
</dbReference>
<evidence type="ECO:0000256" key="1">
    <source>
        <dbReference type="ARBA" id="ARBA00022490"/>
    </source>
</evidence>
<dbReference type="GO" id="GO:0046872">
    <property type="term" value="F:metal ion binding"/>
    <property type="evidence" value="ECO:0007669"/>
    <property type="project" value="UniProtKB-KW"/>
</dbReference>
<evidence type="ECO:0000259" key="11">
    <source>
        <dbReference type="PROSITE" id="PS50936"/>
    </source>
</evidence>
<feature type="domain" description="EngC GTPase" evidence="11">
    <location>
        <begin position="113"/>
        <end position="252"/>
    </location>
</feature>
<dbReference type="EMBL" id="BFFO01000002">
    <property type="protein sequence ID" value="GBG96266.1"/>
    <property type="molecule type" value="Genomic_DNA"/>
</dbReference>
<dbReference type="Pfam" id="PF16745">
    <property type="entry name" value="RsgA_N"/>
    <property type="match status" value="1"/>
</dbReference>
<protein>
    <recommendedName>
        <fullName evidence="10">Small ribosomal subunit biogenesis GTPase RsgA</fullName>
        <ecNumber evidence="10">3.6.1.-</ecNumber>
    </recommendedName>
</protein>
<dbReference type="NCBIfam" id="TIGR00157">
    <property type="entry name" value="ribosome small subunit-dependent GTPase A"/>
    <property type="match status" value="1"/>
</dbReference>
<evidence type="ECO:0000256" key="4">
    <source>
        <dbReference type="ARBA" id="ARBA00022730"/>
    </source>
</evidence>
<feature type="binding site" evidence="10">
    <location>
        <begin position="153"/>
        <end position="156"/>
    </location>
    <ligand>
        <name>GTP</name>
        <dbReference type="ChEBI" id="CHEBI:37565"/>
    </ligand>
</feature>
<dbReference type="GO" id="GO:0003924">
    <property type="term" value="F:GTPase activity"/>
    <property type="evidence" value="ECO:0007669"/>
    <property type="project" value="UniProtKB-UniRule"/>
</dbReference>
<evidence type="ECO:0000313" key="14">
    <source>
        <dbReference type="Proteomes" id="UP000245021"/>
    </source>
</evidence>
<dbReference type="EC" id="3.6.1.-" evidence="10"/>
<dbReference type="Gene3D" id="1.10.40.50">
    <property type="entry name" value="Probable gtpase engc, domain 3"/>
    <property type="match status" value="1"/>
</dbReference>
<dbReference type="CDD" id="cd04466">
    <property type="entry name" value="S1_YloQ_GTPase"/>
    <property type="match status" value="1"/>
</dbReference>
<dbReference type="AlphaFoldDB" id="A0A2R5HEM7"/>
<dbReference type="InterPro" id="IPR004881">
    <property type="entry name" value="Ribosome_biogen_GTPase_RsgA"/>
</dbReference>